<evidence type="ECO:0000256" key="4">
    <source>
        <dbReference type="ARBA" id="ARBA00022884"/>
    </source>
</evidence>
<dbReference type="GO" id="GO:0010494">
    <property type="term" value="C:cytoplasmic stress granule"/>
    <property type="evidence" value="ECO:0007669"/>
    <property type="project" value="UniProtKB-SubCell"/>
</dbReference>
<feature type="compositionally biased region" description="Low complexity" evidence="5">
    <location>
        <begin position="137"/>
        <end position="151"/>
    </location>
</feature>
<reference evidence="8" key="2">
    <citation type="submission" date="2025-08" db="UniProtKB">
        <authorList>
            <consortium name="RefSeq"/>
        </authorList>
    </citation>
    <scope>IDENTIFICATION</scope>
    <source>
        <strain evidence="8">S238N-H82</strain>
        <tissue evidence="8">Testes</tissue>
    </source>
</reference>
<dbReference type="InterPro" id="IPR045168">
    <property type="entry name" value="YTH_prot"/>
</dbReference>
<dbReference type="OMA" id="PQPKMKV"/>
<dbReference type="GO" id="GO:0000932">
    <property type="term" value="C:P-body"/>
    <property type="evidence" value="ECO:0007669"/>
    <property type="project" value="UniProtKB-SubCell"/>
</dbReference>
<dbReference type="FunFam" id="3.10.590.10:FF:000001">
    <property type="entry name" value="YTH domain family 1, isoform CRA_a"/>
    <property type="match status" value="1"/>
</dbReference>
<evidence type="ECO:0000313" key="8">
    <source>
        <dbReference type="RefSeq" id="XP_035659736.1"/>
    </source>
</evidence>
<dbReference type="GeneID" id="118404615"/>
<evidence type="ECO:0000259" key="6">
    <source>
        <dbReference type="PROSITE" id="PS50882"/>
    </source>
</evidence>
<dbReference type="KEGG" id="bfo:118404615"/>
<feature type="region of interest" description="Disordered" evidence="5">
    <location>
        <begin position="131"/>
        <end position="367"/>
    </location>
</feature>
<organism evidence="7 8">
    <name type="scientific">Branchiostoma floridae</name>
    <name type="common">Florida lancelet</name>
    <name type="synonym">Amphioxus</name>
    <dbReference type="NCBI Taxonomy" id="7739"/>
    <lineage>
        <taxon>Eukaryota</taxon>
        <taxon>Metazoa</taxon>
        <taxon>Chordata</taxon>
        <taxon>Cephalochordata</taxon>
        <taxon>Leptocardii</taxon>
        <taxon>Amphioxiformes</taxon>
        <taxon>Branchiostomatidae</taxon>
        <taxon>Branchiostoma</taxon>
    </lineage>
</organism>
<dbReference type="AlphaFoldDB" id="A0A9J7K7C5"/>
<dbReference type="GO" id="GO:0061157">
    <property type="term" value="P:mRNA destabilization"/>
    <property type="evidence" value="ECO:0000318"/>
    <property type="project" value="GO_Central"/>
</dbReference>
<feature type="compositionally biased region" description="Low complexity" evidence="5">
    <location>
        <begin position="238"/>
        <end position="260"/>
    </location>
</feature>
<protein>
    <submittedName>
        <fullName evidence="8">YTH domain-containing family protein 3-like isoform X1</fullName>
    </submittedName>
</protein>
<dbReference type="Pfam" id="PF04146">
    <property type="entry name" value="YTH"/>
    <property type="match status" value="1"/>
</dbReference>
<name>A0A9J7K7C5_BRAFL</name>
<dbReference type="GO" id="GO:0005737">
    <property type="term" value="C:cytoplasm"/>
    <property type="evidence" value="ECO:0000318"/>
    <property type="project" value="GO_Central"/>
</dbReference>
<accession>A0A9J7K7C5</accession>
<evidence type="ECO:0000256" key="5">
    <source>
        <dbReference type="SAM" id="MobiDB-lite"/>
    </source>
</evidence>
<feature type="compositionally biased region" description="Low complexity" evidence="5">
    <location>
        <begin position="327"/>
        <end position="345"/>
    </location>
</feature>
<dbReference type="CDD" id="cd21134">
    <property type="entry name" value="YTH"/>
    <property type="match status" value="1"/>
</dbReference>
<proteinExistence type="predicted"/>
<keyword evidence="7" id="KW-1185">Reference proteome</keyword>
<feature type="region of interest" description="Disordered" evidence="5">
    <location>
        <begin position="86"/>
        <end position="115"/>
    </location>
</feature>
<keyword evidence="3" id="KW-0963">Cytoplasm</keyword>
<dbReference type="GO" id="GO:1990247">
    <property type="term" value="F:N6-methyladenosine-containing RNA reader activity"/>
    <property type="evidence" value="ECO:0000318"/>
    <property type="project" value="GO_Central"/>
</dbReference>
<dbReference type="RefSeq" id="XP_035659736.1">
    <property type="nucleotide sequence ID" value="XM_035803843.1"/>
</dbReference>
<dbReference type="Gene3D" id="3.10.590.10">
    <property type="entry name" value="ph1033 like domains"/>
    <property type="match status" value="1"/>
</dbReference>
<evidence type="ECO:0000256" key="1">
    <source>
        <dbReference type="ARBA" id="ARBA00004201"/>
    </source>
</evidence>
<reference evidence="7" key="1">
    <citation type="journal article" date="2020" name="Nat. Ecol. Evol.">
        <title>Deeply conserved synteny resolves early events in vertebrate evolution.</title>
        <authorList>
            <person name="Simakov O."/>
            <person name="Marletaz F."/>
            <person name="Yue J.X."/>
            <person name="O'Connell B."/>
            <person name="Jenkins J."/>
            <person name="Brandt A."/>
            <person name="Calef R."/>
            <person name="Tung C.H."/>
            <person name="Huang T.K."/>
            <person name="Schmutz J."/>
            <person name="Satoh N."/>
            <person name="Yu J.K."/>
            <person name="Putnam N.H."/>
            <person name="Green R.E."/>
            <person name="Rokhsar D.S."/>
        </authorList>
    </citation>
    <scope>NUCLEOTIDE SEQUENCE [LARGE SCALE GENOMIC DNA]</scope>
    <source>
        <strain evidence="7">S238N-H82</strain>
    </source>
</reference>
<dbReference type="Proteomes" id="UP000001554">
    <property type="component" value="Chromosome 17"/>
</dbReference>
<comment type="subcellular location">
    <subcellularLocation>
        <location evidence="1">Cytoplasm</location>
        <location evidence="1">P-body</location>
    </subcellularLocation>
    <subcellularLocation>
        <location evidence="2">Cytoplasm</location>
        <location evidence="2">Stress granule</location>
    </subcellularLocation>
</comment>
<dbReference type="PANTHER" id="PTHR12357:SF89">
    <property type="entry name" value="YTH DOMAIN-CONTAINING FAMILY PROTEIN"/>
    <property type="match status" value="1"/>
</dbReference>
<dbReference type="PROSITE" id="PS50882">
    <property type="entry name" value="YTH"/>
    <property type="match status" value="1"/>
</dbReference>
<feature type="compositionally biased region" description="Polar residues" evidence="5">
    <location>
        <begin position="213"/>
        <end position="226"/>
    </location>
</feature>
<feature type="compositionally biased region" description="Polar residues" evidence="5">
    <location>
        <begin position="168"/>
        <end position="187"/>
    </location>
</feature>
<dbReference type="PANTHER" id="PTHR12357">
    <property type="entry name" value="YTH YT521-B HOMOLOGY DOMAIN-CONTAINING"/>
    <property type="match status" value="1"/>
</dbReference>
<evidence type="ECO:0000256" key="3">
    <source>
        <dbReference type="ARBA" id="ARBA00022490"/>
    </source>
</evidence>
<gene>
    <name evidence="8" type="primary">LOC118404615</name>
</gene>
<feature type="compositionally biased region" description="Polar residues" evidence="5">
    <location>
        <begin position="1"/>
        <end position="25"/>
    </location>
</feature>
<dbReference type="OrthoDB" id="306690at2759"/>
<dbReference type="InterPro" id="IPR007275">
    <property type="entry name" value="YTH_domain"/>
</dbReference>
<evidence type="ECO:0000256" key="2">
    <source>
        <dbReference type="ARBA" id="ARBA00004210"/>
    </source>
</evidence>
<sequence>MSASVDQRPKSQGNKVAQNGPVNTKDSGKGEEFEPYLQHNQTGQAYAGSTPMAHGTSMSDPYMPSYYPSMSFPYLSSTEWSTGDPMSFGWPNGGDQQHYGQDAMFPPTGNALGSTPPYFNQTGFSFFPQPVGGTDWGSSGWPQGSGQNQSASGGGSQAQTAYDYYQPPVSSYNGPNPYQSNGPTDVPTNKAPGHGMKSVEQGLTGLTLGGSDNKAQSGSAGSQNGNKAVHGHGHGHGDATAASSAAKTNGTSATTTTAPSKPISWASIASKPAIPQPKAKPKTGGGSSGAVMPPPPIKHNMDIGTWDGKNVPKKPPPPQQAPPPPQAWNANPRGRGGPPQNQQGAQMGGTAGLTPIAHPSGAENPAAASHPMLDKLRMEIKSNFKEFNTNPKNSRFFVIKSYSEDDIHRSIKYHIWCSTEHGNKRLDQAFRERKGKGPIYLFFSVNGSGHFCGVAQMMSEVDYNADTGVWSQEKWKGKLEVKWIFVKDVPNSQLRHIRLENNENKPVTNSRDTQEVPPEKGKQVLKILSNYKHTTSIFDDFVHYEKRQEEEDQLRKERKHRGNHQ</sequence>
<keyword evidence="4" id="KW-0694">RNA-binding</keyword>
<evidence type="ECO:0000313" key="7">
    <source>
        <dbReference type="Proteomes" id="UP000001554"/>
    </source>
</evidence>
<feature type="compositionally biased region" description="Pro residues" evidence="5">
    <location>
        <begin position="313"/>
        <end position="326"/>
    </location>
</feature>
<feature type="region of interest" description="Disordered" evidence="5">
    <location>
        <begin position="1"/>
        <end position="52"/>
    </location>
</feature>
<feature type="domain" description="YTH" evidence="6">
    <location>
        <begin position="394"/>
        <end position="528"/>
    </location>
</feature>
<dbReference type="GO" id="GO:0003729">
    <property type="term" value="F:mRNA binding"/>
    <property type="evidence" value="ECO:0000318"/>
    <property type="project" value="GO_Central"/>
</dbReference>